<organism evidence="9 10">
    <name type="scientific">Aspergillus clavatus (strain ATCC 1007 / CBS 513.65 / DSM 816 / NCTC 3887 / NRRL 1 / QM 1276 / 107)</name>
    <dbReference type="NCBI Taxonomy" id="344612"/>
    <lineage>
        <taxon>Eukaryota</taxon>
        <taxon>Fungi</taxon>
        <taxon>Dikarya</taxon>
        <taxon>Ascomycota</taxon>
        <taxon>Pezizomycotina</taxon>
        <taxon>Eurotiomycetes</taxon>
        <taxon>Eurotiomycetidae</taxon>
        <taxon>Eurotiales</taxon>
        <taxon>Aspergillaceae</taxon>
        <taxon>Aspergillus</taxon>
        <taxon>Aspergillus subgen. Fumigati</taxon>
    </lineage>
</organism>
<comment type="function">
    <text evidence="7">Small GTPase required for proper nuclear import of RNA polymerase II (RNAPII). May act at an RNAP assembly step prior to nuclear import.</text>
</comment>
<comment type="subcellular location">
    <subcellularLocation>
        <location evidence="7">Cytoplasm</location>
    </subcellularLocation>
    <subcellularLocation>
        <location evidence="7">Nucleus</location>
    </subcellularLocation>
</comment>
<evidence type="ECO:0000256" key="1">
    <source>
        <dbReference type="ARBA" id="ARBA00005290"/>
    </source>
</evidence>
<dbReference type="SUPFAM" id="SSF52540">
    <property type="entry name" value="P-loop containing nucleoside triphosphate hydrolases"/>
    <property type="match status" value="1"/>
</dbReference>
<dbReference type="FunFam" id="3.40.50.300:FF:000579">
    <property type="entry name" value="GPN-loop GTPase"/>
    <property type="match status" value="1"/>
</dbReference>
<reference evidence="9 10" key="1">
    <citation type="journal article" date="2008" name="PLoS Genet.">
        <title>Genomic islands in the pathogenic filamentous fungus Aspergillus fumigatus.</title>
        <authorList>
            <person name="Fedorova N.D."/>
            <person name="Khaldi N."/>
            <person name="Joardar V.S."/>
            <person name="Maiti R."/>
            <person name="Amedeo P."/>
            <person name="Anderson M.J."/>
            <person name="Crabtree J."/>
            <person name="Silva J.C."/>
            <person name="Badger J.H."/>
            <person name="Albarraq A."/>
            <person name="Angiuoli S."/>
            <person name="Bussey H."/>
            <person name="Bowyer P."/>
            <person name="Cotty P.J."/>
            <person name="Dyer P.S."/>
            <person name="Egan A."/>
            <person name="Galens K."/>
            <person name="Fraser-Liggett C.M."/>
            <person name="Haas B.J."/>
            <person name="Inman J.M."/>
            <person name="Kent R."/>
            <person name="Lemieux S."/>
            <person name="Malavazi I."/>
            <person name="Orvis J."/>
            <person name="Roemer T."/>
            <person name="Ronning C.M."/>
            <person name="Sundaram J.P."/>
            <person name="Sutton G."/>
            <person name="Turner G."/>
            <person name="Venter J.C."/>
            <person name="White O.R."/>
            <person name="Whitty B.R."/>
            <person name="Youngman P."/>
            <person name="Wolfe K.H."/>
            <person name="Goldman G.H."/>
            <person name="Wortman J.R."/>
            <person name="Jiang B."/>
            <person name="Denning D.W."/>
            <person name="Nierman W.C."/>
        </authorList>
    </citation>
    <scope>NUCLEOTIDE SEQUENCE [LARGE SCALE GENOMIC DNA]</scope>
    <source>
        <strain evidence="10">ATCC 1007 / CBS 513.65 / DSM 816 / NCTC 3887 / NRRL 1</strain>
    </source>
</reference>
<comment type="similarity">
    <text evidence="1 7">Belongs to the GPN-loop GTPase family.</text>
</comment>
<comment type="subunit">
    <text evidence="7">Binds to RNA polymerase II.</text>
</comment>
<evidence type="ECO:0000256" key="3">
    <source>
        <dbReference type="ARBA" id="ARBA00022553"/>
    </source>
</evidence>
<dbReference type="HOGENOM" id="CLU_037460_1_2_1"/>
<dbReference type="Pfam" id="PF03029">
    <property type="entry name" value="ATP_bind_1"/>
    <property type="match status" value="1"/>
</dbReference>
<dbReference type="KEGG" id="act:ACLA_050860"/>
<dbReference type="CDD" id="cd17870">
    <property type="entry name" value="GPN1"/>
    <property type="match status" value="1"/>
</dbReference>
<dbReference type="VEuPathDB" id="FungiDB:ACLA_050860"/>
<keyword evidence="2 7" id="KW-0963">Cytoplasm</keyword>
<dbReference type="EMBL" id="DS027054">
    <property type="protein sequence ID" value="EAW10614.1"/>
    <property type="molecule type" value="Genomic_DNA"/>
</dbReference>
<dbReference type="GO" id="GO:0016887">
    <property type="term" value="F:ATP hydrolysis activity"/>
    <property type="evidence" value="ECO:0007669"/>
    <property type="project" value="EnsemblFungi"/>
</dbReference>
<dbReference type="PANTHER" id="PTHR21231">
    <property type="entry name" value="XPA-BINDING PROTEIN 1-RELATED"/>
    <property type="match status" value="1"/>
</dbReference>
<name>A1CIA9_ASPCL</name>
<dbReference type="STRING" id="344612.A1CIA9"/>
<keyword evidence="10" id="KW-1185">Reference proteome</keyword>
<evidence type="ECO:0000256" key="2">
    <source>
        <dbReference type="ARBA" id="ARBA00022490"/>
    </source>
</evidence>
<feature type="region of interest" description="Disordered" evidence="8">
    <location>
        <begin position="282"/>
        <end position="384"/>
    </location>
</feature>
<dbReference type="eggNOG" id="KOG1532">
    <property type="taxonomic scope" value="Eukaryota"/>
</dbReference>
<dbReference type="InterPro" id="IPR027417">
    <property type="entry name" value="P-loop_NTPase"/>
</dbReference>
<dbReference type="AlphaFoldDB" id="A1CIA9"/>
<evidence type="ECO:0000256" key="6">
    <source>
        <dbReference type="ARBA" id="ARBA00023134"/>
    </source>
</evidence>
<dbReference type="RefSeq" id="XP_001272040.1">
    <property type="nucleotide sequence ID" value="XM_001272039.1"/>
</dbReference>
<dbReference type="OrthoDB" id="243313at2759"/>
<evidence type="ECO:0000256" key="4">
    <source>
        <dbReference type="ARBA" id="ARBA00022741"/>
    </source>
</evidence>
<dbReference type="GO" id="GO:0003924">
    <property type="term" value="F:GTPase activity"/>
    <property type="evidence" value="ECO:0007669"/>
    <property type="project" value="EnsemblFungi"/>
</dbReference>
<protein>
    <recommendedName>
        <fullName evidence="7">GPN-loop GTPase</fullName>
        <ecNumber evidence="7">3.6.5.-</ecNumber>
    </recommendedName>
</protein>
<feature type="compositionally biased region" description="Polar residues" evidence="8">
    <location>
        <begin position="374"/>
        <end position="384"/>
    </location>
</feature>
<dbReference type="GO" id="GO:0005737">
    <property type="term" value="C:cytoplasm"/>
    <property type="evidence" value="ECO:0007669"/>
    <property type="project" value="UniProtKB-SubCell"/>
</dbReference>
<evidence type="ECO:0000256" key="8">
    <source>
        <dbReference type="SAM" id="MobiDB-lite"/>
    </source>
</evidence>
<keyword evidence="3" id="KW-0597">Phosphoprotein</keyword>
<evidence type="ECO:0000256" key="5">
    <source>
        <dbReference type="ARBA" id="ARBA00022801"/>
    </source>
</evidence>
<feature type="compositionally biased region" description="Acidic residues" evidence="8">
    <location>
        <begin position="325"/>
        <end position="337"/>
    </location>
</feature>
<accession>A1CIA9</accession>
<dbReference type="EC" id="3.6.5.-" evidence="7"/>
<evidence type="ECO:0000313" key="10">
    <source>
        <dbReference type="Proteomes" id="UP000006701"/>
    </source>
</evidence>
<proteinExistence type="inferred from homology"/>
<dbReference type="GO" id="GO:0005525">
    <property type="term" value="F:GTP binding"/>
    <property type="evidence" value="ECO:0007669"/>
    <property type="project" value="UniProtKB-KW"/>
</dbReference>
<dbReference type="PANTHER" id="PTHR21231:SF8">
    <property type="entry name" value="GPN-LOOP GTPASE 1"/>
    <property type="match status" value="1"/>
</dbReference>
<dbReference type="GO" id="GO:0007064">
    <property type="term" value="P:mitotic sister chromatid cohesion"/>
    <property type="evidence" value="ECO:0007669"/>
    <property type="project" value="EnsemblFungi"/>
</dbReference>
<feature type="compositionally biased region" description="Basic and acidic residues" evidence="8">
    <location>
        <begin position="282"/>
        <end position="310"/>
    </location>
</feature>
<evidence type="ECO:0000313" key="9">
    <source>
        <dbReference type="EMBL" id="EAW10614.1"/>
    </source>
</evidence>
<dbReference type="GO" id="GO:0006606">
    <property type="term" value="P:protein import into nucleus"/>
    <property type="evidence" value="ECO:0007669"/>
    <property type="project" value="EnsemblFungi"/>
</dbReference>
<dbReference type="Proteomes" id="UP000006701">
    <property type="component" value="Unassembled WGS sequence"/>
</dbReference>
<keyword evidence="6 7" id="KW-0342">GTP-binding</keyword>
<sequence>MATTPVAVVCVGMAGSGKTTFMQRINSYLHSKKTIPYVLNLDPAVYSVPFESNIDIRDSINYKEVMKQYNLGPNGGILTSLNLFATKVDQIISLLEKRTAPNPENPSAKPIEHILVDTPGQIEVFVWSASGSILLETLASSFPTVIAYVIDTPRTTSTSTFMSNMLYACSILYKTKLPMILVFNKTDVQDAEFAKEWMTDFDAFQQALREEEESGAFGGEGGAAGFGAGSGYMGSLLNSMSLMLEEFYRHLSVVGVSSMTGDGIDEFFQAVEDKRQEFERDYKPELERKKKEREETQAAKRELELGKLMKDMNMSGSSRKPGAEPEAETVSEAEEEADARKDEYEDLDSDDDEVGGPRAGDNQGLSQRYKEALSESQGGINDQDLSFVRYLRSSNINR</sequence>
<dbReference type="Gene3D" id="3.40.50.300">
    <property type="entry name" value="P-loop containing nucleotide triphosphate hydrolases"/>
    <property type="match status" value="1"/>
</dbReference>
<evidence type="ECO:0000256" key="7">
    <source>
        <dbReference type="RuleBase" id="RU365059"/>
    </source>
</evidence>
<dbReference type="InterPro" id="IPR030230">
    <property type="entry name" value="Gpn1/Npa3/XAB1"/>
</dbReference>
<dbReference type="OMA" id="MIIVFNK"/>
<keyword evidence="5 7" id="KW-0378">Hydrolase</keyword>
<feature type="compositionally biased region" description="Acidic residues" evidence="8">
    <location>
        <begin position="344"/>
        <end position="354"/>
    </location>
</feature>
<dbReference type="InterPro" id="IPR004130">
    <property type="entry name" value="Gpn"/>
</dbReference>
<dbReference type="GeneID" id="4703796"/>
<keyword evidence="4 7" id="KW-0547">Nucleotide-binding</keyword>
<gene>
    <name evidence="9" type="ORF">ACLA_050860</name>
</gene>
<dbReference type="GO" id="GO:0005634">
    <property type="term" value="C:nucleus"/>
    <property type="evidence" value="ECO:0007669"/>
    <property type="project" value="UniProtKB-SubCell"/>
</dbReference>